<organism evidence="2">
    <name type="scientific">Phaffia rhodozyma</name>
    <name type="common">Yeast</name>
    <name type="synonym">Xanthophyllomyces dendrorhous</name>
    <dbReference type="NCBI Taxonomy" id="264483"/>
    <lineage>
        <taxon>Eukaryota</taxon>
        <taxon>Fungi</taxon>
        <taxon>Dikarya</taxon>
        <taxon>Basidiomycota</taxon>
        <taxon>Agaricomycotina</taxon>
        <taxon>Tremellomycetes</taxon>
        <taxon>Cystofilobasidiales</taxon>
        <taxon>Mrakiaceae</taxon>
        <taxon>Phaffia</taxon>
    </lineage>
</organism>
<feature type="compositionally biased region" description="Basic and acidic residues" evidence="1">
    <location>
        <begin position="50"/>
        <end position="62"/>
    </location>
</feature>
<feature type="region of interest" description="Disordered" evidence="1">
    <location>
        <begin position="31"/>
        <end position="62"/>
    </location>
</feature>
<proteinExistence type="predicted"/>
<name>A0A0F7SNH1_PHARH</name>
<evidence type="ECO:0000256" key="1">
    <source>
        <dbReference type="SAM" id="MobiDB-lite"/>
    </source>
</evidence>
<dbReference type="AlphaFoldDB" id="A0A0F7SNH1"/>
<protein>
    <submittedName>
        <fullName evidence="2">Uncharacterized protein</fullName>
    </submittedName>
</protein>
<feature type="compositionally biased region" description="Basic and acidic residues" evidence="1">
    <location>
        <begin position="81"/>
        <end position="96"/>
    </location>
</feature>
<accession>A0A0F7SNH1</accession>
<dbReference type="EMBL" id="LN483124">
    <property type="protein sequence ID" value="CED82214.1"/>
    <property type="molecule type" value="Genomic_DNA"/>
</dbReference>
<sequence length="96" mass="11387">MSKEELQAIDEKPFDIREFYYKISSNTPMDDDVVLPPARPIRPPTKRLKKSETLFDKPPPEDWEVKRVERPVGVAQWGEMPKSKEEQEFERGKKWV</sequence>
<evidence type="ECO:0000313" key="2">
    <source>
        <dbReference type="EMBL" id="CED82214.1"/>
    </source>
</evidence>
<reference evidence="2" key="1">
    <citation type="submission" date="2014-08" db="EMBL/GenBank/DDBJ databases">
        <authorList>
            <person name="Sharma Rahul"/>
            <person name="Thines Marco"/>
        </authorList>
    </citation>
    <scope>NUCLEOTIDE SEQUENCE</scope>
</reference>
<feature type="region of interest" description="Disordered" evidence="1">
    <location>
        <begin position="77"/>
        <end position="96"/>
    </location>
</feature>